<dbReference type="EMBL" id="CM010718">
    <property type="protein sequence ID" value="RZC59104.1"/>
    <property type="molecule type" value="Genomic_DNA"/>
</dbReference>
<keyword evidence="3" id="KW-0804">Transcription</keyword>
<dbReference type="PROSITE" id="PS50888">
    <property type="entry name" value="BHLH"/>
    <property type="match status" value="1"/>
</dbReference>
<dbReference type="GO" id="GO:0046983">
    <property type="term" value="F:protein dimerization activity"/>
    <property type="evidence" value="ECO:0007669"/>
    <property type="project" value="InterPro"/>
</dbReference>
<evidence type="ECO:0000256" key="3">
    <source>
        <dbReference type="ARBA" id="ARBA00023163"/>
    </source>
</evidence>
<feature type="domain" description="BHLH" evidence="5">
    <location>
        <begin position="22"/>
        <end position="71"/>
    </location>
</feature>
<keyword evidence="7" id="KW-1185">Reference proteome</keyword>
<evidence type="ECO:0000256" key="1">
    <source>
        <dbReference type="ARBA" id="ARBA00004123"/>
    </source>
</evidence>
<dbReference type="SUPFAM" id="SSF47459">
    <property type="entry name" value="HLH, helix-loop-helix DNA-binding domain"/>
    <property type="match status" value="1"/>
</dbReference>
<dbReference type="STRING" id="3469.A0A4Y7JD83"/>
<proteinExistence type="predicted"/>
<dbReference type="InterPro" id="IPR054502">
    <property type="entry name" value="bHLH-TF_ACT-like_plant"/>
</dbReference>
<evidence type="ECO:0000256" key="2">
    <source>
        <dbReference type="ARBA" id="ARBA00023015"/>
    </source>
</evidence>
<evidence type="ECO:0000256" key="4">
    <source>
        <dbReference type="ARBA" id="ARBA00023242"/>
    </source>
</evidence>
<evidence type="ECO:0000259" key="5">
    <source>
        <dbReference type="PROSITE" id="PS50888"/>
    </source>
</evidence>
<dbReference type="GO" id="GO:0043565">
    <property type="term" value="F:sequence-specific DNA binding"/>
    <property type="evidence" value="ECO:0007669"/>
    <property type="project" value="TreeGrafter"/>
</dbReference>
<keyword evidence="2" id="KW-0805">Transcription regulation</keyword>
<gene>
    <name evidence="6" type="ORF">C5167_006415</name>
</gene>
<protein>
    <recommendedName>
        <fullName evidence="5">BHLH domain-containing protein</fullName>
    </recommendedName>
</protein>
<dbReference type="InterPro" id="IPR051358">
    <property type="entry name" value="TF_AMS/ICE1/BHLH6-like"/>
</dbReference>
<dbReference type="GO" id="GO:0003700">
    <property type="term" value="F:DNA-binding transcription factor activity"/>
    <property type="evidence" value="ECO:0007669"/>
    <property type="project" value="TreeGrafter"/>
</dbReference>
<dbReference type="OMA" id="NGAIIIC"/>
<keyword evidence="4" id="KW-0539">Nucleus</keyword>
<dbReference type="AlphaFoldDB" id="A0A4Y7JD83"/>
<evidence type="ECO:0000313" key="7">
    <source>
        <dbReference type="Proteomes" id="UP000316621"/>
    </source>
</evidence>
<dbReference type="InterPro" id="IPR011598">
    <property type="entry name" value="bHLH_dom"/>
</dbReference>
<dbReference type="Pfam" id="PF00010">
    <property type="entry name" value="HLH"/>
    <property type="match status" value="1"/>
</dbReference>
<dbReference type="Proteomes" id="UP000316621">
    <property type="component" value="Chromosome 4"/>
</dbReference>
<accession>A0A4Y7JD83</accession>
<evidence type="ECO:0000313" key="6">
    <source>
        <dbReference type="EMBL" id="RZC59104.1"/>
    </source>
</evidence>
<dbReference type="PANTHER" id="PTHR31945:SF20">
    <property type="entry name" value="TRANSCRIPTION FACTOR DYT1"/>
    <property type="match status" value="1"/>
</dbReference>
<dbReference type="PANTHER" id="PTHR31945">
    <property type="entry name" value="TRANSCRIPTION FACTOR SCREAM2-RELATED"/>
    <property type="match status" value="1"/>
</dbReference>
<dbReference type="Gramene" id="RZC59104">
    <property type="protein sequence ID" value="RZC59104"/>
    <property type="gene ID" value="C5167_006415"/>
</dbReference>
<dbReference type="Pfam" id="PF22754">
    <property type="entry name" value="bHLH-TF_ACT-like_plant"/>
    <property type="match status" value="1"/>
</dbReference>
<organism evidence="6 7">
    <name type="scientific">Papaver somniferum</name>
    <name type="common">Opium poppy</name>
    <dbReference type="NCBI Taxonomy" id="3469"/>
    <lineage>
        <taxon>Eukaryota</taxon>
        <taxon>Viridiplantae</taxon>
        <taxon>Streptophyta</taxon>
        <taxon>Embryophyta</taxon>
        <taxon>Tracheophyta</taxon>
        <taxon>Spermatophyta</taxon>
        <taxon>Magnoliopsida</taxon>
        <taxon>Ranunculales</taxon>
        <taxon>Papaveraceae</taxon>
        <taxon>Papaveroideae</taxon>
        <taxon>Papaver</taxon>
    </lineage>
</organism>
<dbReference type="Gene3D" id="4.10.280.10">
    <property type="entry name" value="Helix-loop-helix DNA-binding domain"/>
    <property type="match status" value="1"/>
</dbReference>
<name>A0A4Y7JD83_PAPSO</name>
<dbReference type="GO" id="GO:0005634">
    <property type="term" value="C:nucleus"/>
    <property type="evidence" value="ECO:0007669"/>
    <property type="project" value="UniProtKB-SubCell"/>
</dbReference>
<reference evidence="6 7" key="1">
    <citation type="journal article" date="2018" name="Science">
        <title>The opium poppy genome and morphinan production.</title>
        <authorList>
            <person name="Guo L."/>
            <person name="Winzer T."/>
            <person name="Yang X."/>
            <person name="Li Y."/>
            <person name="Ning Z."/>
            <person name="He Z."/>
            <person name="Teodor R."/>
            <person name="Lu Y."/>
            <person name="Bowser T.A."/>
            <person name="Graham I.A."/>
            <person name="Ye K."/>
        </authorList>
    </citation>
    <scope>NUCLEOTIDE SEQUENCE [LARGE SCALE GENOMIC DNA]</scope>
    <source>
        <strain evidence="7">cv. HN1</strain>
        <tissue evidence="6">Leaves</tissue>
    </source>
</reference>
<sequence>MKYSGSGSGRGRGTLNEHGILVFKSKNLDAERRRRDKLNARLMELRSIVPIITSMTKAAAIDDAITYIKGLQKQVEGLGDCLNQMDVAVPQALEEESIAGKVELDQNIEKYTIEEQVKVTSLEGDNLSIKITCYSKRGIFTRLLELITTLGYEIMDNNFTSFKGVCLTTLSVKGNRVEITELEKLEELLLKVVRGHEGDLHKKDGCHPAAESHQRCLRASHESLFAYISPCACKTGVYG</sequence>
<dbReference type="InterPro" id="IPR036638">
    <property type="entry name" value="HLH_DNA-bd_sf"/>
</dbReference>
<dbReference type="SMART" id="SM00353">
    <property type="entry name" value="HLH"/>
    <property type="match status" value="1"/>
</dbReference>
<comment type="subcellular location">
    <subcellularLocation>
        <location evidence="1">Nucleus</location>
    </subcellularLocation>
</comment>